<keyword evidence="1" id="KW-0472">Membrane</keyword>
<organism evidence="2 3">
    <name type="scientific">Gemmata palustris</name>
    <dbReference type="NCBI Taxonomy" id="2822762"/>
    <lineage>
        <taxon>Bacteria</taxon>
        <taxon>Pseudomonadati</taxon>
        <taxon>Planctomycetota</taxon>
        <taxon>Planctomycetia</taxon>
        <taxon>Gemmatales</taxon>
        <taxon>Gemmataceae</taxon>
        <taxon>Gemmata</taxon>
    </lineage>
</organism>
<proteinExistence type="predicted"/>
<dbReference type="EMBL" id="JAGKQQ010000002">
    <property type="protein sequence ID" value="MBP3960778.1"/>
    <property type="molecule type" value="Genomic_DNA"/>
</dbReference>
<gene>
    <name evidence="2" type="ORF">J8F10_36620</name>
</gene>
<evidence type="ECO:0000313" key="3">
    <source>
        <dbReference type="Proteomes" id="UP000676565"/>
    </source>
</evidence>
<reference evidence="2 3" key="1">
    <citation type="submission" date="2021-04" db="EMBL/GenBank/DDBJ databases">
        <authorList>
            <person name="Ivanova A."/>
        </authorList>
    </citation>
    <scope>NUCLEOTIDE SEQUENCE [LARGE SCALE GENOMIC DNA]</scope>
    <source>
        <strain evidence="2 3">G18</strain>
    </source>
</reference>
<sequence length="132" mass="15120">MLRLVTLPFRYLWALPVTLLGVPIALLALVTGGRARVERGALEVHGGFARFFLLRCLAVKASAMCLGHIVLGQDRACLDHSRDHEHVHVRQCERWGAFIVPAYLLSSFLAWRRGDHFYFDNRFEREAYGLNR</sequence>
<keyword evidence="3" id="KW-1185">Reference proteome</keyword>
<dbReference type="Proteomes" id="UP000676565">
    <property type="component" value="Unassembled WGS sequence"/>
</dbReference>
<evidence type="ECO:0000256" key="1">
    <source>
        <dbReference type="SAM" id="Phobius"/>
    </source>
</evidence>
<name>A0ABS5C6N7_9BACT</name>
<comment type="caution">
    <text evidence="2">The sequence shown here is derived from an EMBL/GenBank/DDBJ whole genome shotgun (WGS) entry which is preliminary data.</text>
</comment>
<accession>A0ABS5C6N7</accession>
<dbReference type="RefSeq" id="WP_210663148.1">
    <property type="nucleotide sequence ID" value="NZ_JAGKQQ010000002.1"/>
</dbReference>
<keyword evidence="1" id="KW-1133">Transmembrane helix</keyword>
<feature type="transmembrane region" description="Helical" evidence="1">
    <location>
        <begin position="12"/>
        <end position="32"/>
    </location>
</feature>
<protein>
    <recommendedName>
        <fullName evidence="4">Signal peptide prediction</fullName>
    </recommendedName>
</protein>
<evidence type="ECO:0008006" key="4">
    <source>
        <dbReference type="Google" id="ProtNLM"/>
    </source>
</evidence>
<evidence type="ECO:0000313" key="2">
    <source>
        <dbReference type="EMBL" id="MBP3960778.1"/>
    </source>
</evidence>
<keyword evidence="1" id="KW-0812">Transmembrane</keyword>